<evidence type="ECO:0000256" key="12">
    <source>
        <dbReference type="SAM" id="MobiDB-lite"/>
    </source>
</evidence>
<evidence type="ECO:0000256" key="4">
    <source>
        <dbReference type="ARBA" id="ARBA00013346"/>
    </source>
</evidence>
<dbReference type="Proteomes" id="UP000281594">
    <property type="component" value="Unassembled WGS sequence"/>
</dbReference>
<dbReference type="GO" id="GO:0004719">
    <property type="term" value="F:protein-L-isoaspartate (D-aspartate) O-methyltransferase activity"/>
    <property type="evidence" value="ECO:0007669"/>
    <property type="project" value="UniProtKB-EC"/>
</dbReference>
<proteinExistence type="inferred from homology"/>
<dbReference type="EMBL" id="QYCY01000001">
    <property type="protein sequence ID" value="RLV78728.1"/>
    <property type="molecule type" value="Genomic_DNA"/>
</dbReference>
<dbReference type="HOGENOM" id="CLU_037629_0_1_11"/>
<evidence type="ECO:0000256" key="6">
    <source>
        <dbReference type="ARBA" id="ARBA00022603"/>
    </source>
</evidence>
<dbReference type="GO" id="GO:0005737">
    <property type="term" value="C:cytoplasm"/>
    <property type="evidence" value="ECO:0007669"/>
    <property type="project" value="UniProtKB-SubCell"/>
</dbReference>
<evidence type="ECO:0000256" key="10">
    <source>
        <dbReference type="ARBA" id="ARBA00031323"/>
    </source>
</evidence>
<evidence type="ECO:0000256" key="11">
    <source>
        <dbReference type="ARBA" id="ARBA00031350"/>
    </source>
</evidence>
<evidence type="ECO:0000256" key="9">
    <source>
        <dbReference type="ARBA" id="ARBA00030757"/>
    </source>
</evidence>
<accession>A0A0A0NF80</accession>
<dbReference type="EC" id="2.1.1.77" evidence="3"/>
<keyword evidence="5" id="KW-0963">Cytoplasm</keyword>
<organism evidence="13 14">
    <name type="scientific">Streptomyces rapamycinicus (strain ATCC 29253 / DSM 41530 / NRRL 5491 / AYB-994)</name>
    <name type="common">Streptomyces hygroscopicus (strain ATCC 29253)</name>
    <dbReference type="NCBI Taxonomy" id="1343740"/>
    <lineage>
        <taxon>Bacteria</taxon>
        <taxon>Bacillati</taxon>
        <taxon>Actinomycetota</taxon>
        <taxon>Actinomycetes</taxon>
        <taxon>Kitasatosporales</taxon>
        <taxon>Streptomycetaceae</taxon>
        <taxon>Streptomyces</taxon>
        <taxon>Streptomyces violaceusniger group</taxon>
    </lineage>
</organism>
<protein>
    <recommendedName>
        <fullName evidence="4">Protein-L-isoaspartate O-methyltransferase</fullName>
        <ecNumber evidence="3">2.1.1.77</ecNumber>
    </recommendedName>
    <alternativeName>
        <fullName evidence="11">L-isoaspartyl protein carboxyl methyltransferase</fullName>
    </alternativeName>
    <alternativeName>
        <fullName evidence="9">Protein L-isoaspartyl methyltransferase</fullName>
    </alternativeName>
    <alternativeName>
        <fullName evidence="10">Protein-beta-aspartate methyltransferase</fullName>
    </alternativeName>
</protein>
<comment type="similarity">
    <text evidence="2">Belongs to the methyltransferase superfamily. L-isoaspartyl/D-aspartyl protein methyltransferase family.</text>
</comment>
<evidence type="ECO:0000256" key="7">
    <source>
        <dbReference type="ARBA" id="ARBA00022679"/>
    </source>
</evidence>
<dbReference type="CDD" id="cd02440">
    <property type="entry name" value="AdoMet_MTases"/>
    <property type="match status" value="1"/>
</dbReference>
<evidence type="ECO:0000313" key="13">
    <source>
        <dbReference type="EMBL" id="RLV78728.1"/>
    </source>
</evidence>
<keyword evidence="8" id="KW-0949">S-adenosyl-L-methionine</keyword>
<dbReference type="InterPro" id="IPR000682">
    <property type="entry name" value="PCMT"/>
</dbReference>
<dbReference type="eggNOG" id="COG2518">
    <property type="taxonomic scope" value="Bacteria"/>
</dbReference>
<evidence type="ECO:0000256" key="3">
    <source>
        <dbReference type="ARBA" id="ARBA00011890"/>
    </source>
</evidence>
<sequence length="362" mass="38549">MTEDWRPRHAALLEALTASGELPHAWRPAFAAVPRHHFIPGDIWEQQATCVPVTTDAAWWDLVYRDVPIVTQVDDGQRDGPGIATSSNSMPTMVARMLTALEVADGQRVLEIGTGSGWNAALLAARLGSGNVTTIEVDPVLAEKAARVIKEAGYSPDVVWGDGARGWESGAPYDRITATCSARRIPYAWVRQTKPGGLIVAPLAGDFWSGTLVRLDVAGDGVASGRFVGGARFMPMRSERPGPDLPVDSGTGRRGSTGALPSETMTGLGFALYAGAKLPGVVMADGAPDGRHQIWLHDRNGSAATVTQEEVWQYGPRQLWDEATAVHDAYMNDGSPDSGDFGLTVSPGGQCLWLRSPDTPLG</sequence>
<dbReference type="STRING" id="1343740.M271_33590"/>
<evidence type="ECO:0000256" key="5">
    <source>
        <dbReference type="ARBA" id="ARBA00022490"/>
    </source>
</evidence>
<dbReference type="PANTHER" id="PTHR11579:SF0">
    <property type="entry name" value="PROTEIN-L-ISOASPARTATE(D-ASPARTATE) O-METHYLTRANSFERASE"/>
    <property type="match status" value="1"/>
</dbReference>
<reference evidence="13 14" key="1">
    <citation type="journal article" date="2018" name="J. Biol. Chem.">
        <title>Discovery of the actinoplanic acid pathway in Streptomyces rapamycinicus reveals a genetically conserved synergism with rapamycin.</title>
        <authorList>
            <person name="Mrak P."/>
            <person name="Krastel P."/>
            <person name="Pivk Lukancic P."/>
            <person name="Tao J."/>
            <person name="Pistorius D."/>
            <person name="Moore C.M."/>
        </authorList>
    </citation>
    <scope>NUCLEOTIDE SEQUENCE [LARGE SCALE GENOMIC DNA]</scope>
    <source>
        <strain evidence="13 14">NRRL 5491</strain>
    </source>
</reference>
<keyword evidence="6 13" id="KW-0489">Methyltransferase</keyword>
<comment type="subcellular location">
    <subcellularLocation>
        <location evidence="1">Cytoplasm</location>
    </subcellularLocation>
</comment>
<dbReference type="RefSeq" id="WP_020871610.1">
    <property type="nucleotide sequence ID" value="NC_022785.1"/>
</dbReference>
<dbReference type="KEGG" id="src:M271_33590"/>
<evidence type="ECO:0000313" key="14">
    <source>
        <dbReference type="Proteomes" id="UP000281594"/>
    </source>
</evidence>
<dbReference type="Gene3D" id="3.40.50.150">
    <property type="entry name" value="Vaccinia Virus protein VP39"/>
    <property type="match status" value="1"/>
</dbReference>
<dbReference type="PROSITE" id="PS01279">
    <property type="entry name" value="PCMT"/>
    <property type="match status" value="1"/>
</dbReference>
<dbReference type="AlphaFoldDB" id="A0A0A0NF80"/>
<evidence type="ECO:0000256" key="2">
    <source>
        <dbReference type="ARBA" id="ARBA00005369"/>
    </source>
</evidence>
<dbReference type="Pfam" id="PF01135">
    <property type="entry name" value="PCMT"/>
    <property type="match status" value="1"/>
</dbReference>
<feature type="region of interest" description="Disordered" evidence="12">
    <location>
        <begin position="235"/>
        <end position="260"/>
    </location>
</feature>
<dbReference type="SUPFAM" id="SSF53335">
    <property type="entry name" value="S-adenosyl-L-methionine-dependent methyltransferases"/>
    <property type="match status" value="1"/>
</dbReference>
<dbReference type="PANTHER" id="PTHR11579">
    <property type="entry name" value="PROTEIN-L-ISOASPARTATE O-METHYLTRANSFERASE"/>
    <property type="match status" value="1"/>
</dbReference>
<keyword evidence="7 13" id="KW-0808">Transferase</keyword>
<name>A0A0A0NF80_STRRN</name>
<dbReference type="InterPro" id="IPR029063">
    <property type="entry name" value="SAM-dependent_MTases_sf"/>
</dbReference>
<comment type="caution">
    <text evidence="13">The sequence shown here is derived from an EMBL/GenBank/DDBJ whole genome shotgun (WGS) entry which is preliminary data.</text>
</comment>
<evidence type="ECO:0000256" key="8">
    <source>
        <dbReference type="ARBA" id="ARBA00022691"/>
    </source>
</evidence>
<dbReference type="GO" id="GO:0032259">
    <property type="term" value="P:methylation"/>
    <property type="evidence" value="ECO:0007669"/>
    <property type="project" value="UniProtKB-KW"/>
</dbReference>
<evidence type="ECO:0000256" key="1">
    <source>
        <dbReference type="ARBA" id="ARBA00004496"/>
    </source>
</evidence>
<gene>
    <name evidence="13" type="ORF">D3C57_110125</name>
</gene>